<evidence type="ECO:0000256" key="3">
    <source>
        <dbReference type="ARBA" id="ARBA00011416"/>
    </source>
</evidence>
<dbReference type="EMBL" id="JANAVB010036615">
    <property type="protein sequence ID" value="KAJ6803261.1"/>
    <property type="molecule type" value="Genomic_DNA"/>
</dbReference>
<dbReference type="InterPro" id="IPR006456">
    <property type="entry name" value="ZF_HD_homeobox_Cys/His_dimer"/>
</dbReference>
<keyword evidence="7" id="KW-0805">Transcription regulation</keyword>
<keyword evidence="15" id="KW-1185">Reference proteome</keyword>
<reference evidence="14" key="1">
    <citation type="journal article" date="2023" name="GigaByte">
        <title>Genome assembly of the bearded iris, Iris pallida Lam.</title>
        <authorList>
            <person name="Bruccoleri R.E."/>
            <person name="Oakeley E.J."/>
            <person name="Faust A.M.E."/>
            <person name="Altorfer M."/>
            <person name="Dessus-Babus S."/>
            <person name="Burckhardt D."/>
            <person name="Oertli M."/>
            <person name="Naumann U."/>
            <person name="Petersen F."/>
            <person name="Wong J."/>
        </authorList>
    </citation>
    <scope>NUCLEOTIDE SEQUENCE</scope>
    <source>
        <strain evidence="14">GSM-AAB239-AS_SAM_17_03QT</strain>
    </source>
</reference>
<feature type="compositionally biased region" description="Low complexity" evidence="12">
    <location>
        <begin position="253"/>
        <end position="271"/>
    </location>
</feature>
<dbReference type="FunFam" id="1.10.10.60:FF:000257">
    <property type="entry name" value="Zinc-finger homeodomain protein 2"/>
    <property type="match status" value="1"/>
</dbReference>
<evidence type="ECO:0000256" key="5">
    <source>
        <dbReference type="ARBA" id="ARBA00022771"/>
    </source>
</evidence>
<dbReference type="GO" id="GO:0000976">
    <property type="term" value="F:transcription cis-regulatory region binding"/>
    <property type="evidence" value="ECO:0007669"/>
    <property type="project" value="TreeGrafter"/>
</dbReference>
<dbReference type="GO" id="GO:0005634">
    <property type="term" value="C:nucleus"/>
    <property type="evidence" value="ECO:0007669"/>
    <property type="project" value="UniProtKB-SubCell"/>
</dbReference>
<comment type="subcellular location">
    <subcellularLocation>
        <location evidence="2">Nucleus</location>
    </subcellularLocation>
</comment>
<name>A0AAX6EH13_IRIPA</name>
<feature type="region of interest" description="Disordered" evidence="12">
    <location>
        <begin position="367"/>
        <end position="388"/>
    </location>
</feature>
<keyword evidence="6" id="KW-0862">Zinc</keyword>
<reference evidence="14" key="2">
    <citation type="submission" date="2023-04" db="EMBL/GenBank/DDBJ databases">
        <authorList>
            <person name="Bruccoleri R.E."/>
            <person name="Oakeley E.J."/>
            <person name="Faust A.-M."/>
            <person name="Dessus-Babus S."/>
            <person name="Altorfer M."/>
            <person name="Burckhardt D."/>
            <person name="Oertli M."/>
            <person name="Naumann U."/>
            <person name="Petersen F."/>
            <person name="Wong J."/>
        </authorList>
    </citation>
    <scope>NUCLEOTIDE SEQUENCE</scope>
    <source>
        <strain evidence="14">GSM-AAB239-AS_SAM_17_03QT</strain>
        <tissue evidence="14">Leaf</tissue>
    </source>
</reference>
<feature type="compositionally biased region" description="Basic residues" evidence="12">
    <location>
        <begin position="223"/>
        <end position="232"/>
    </location>
</feature>
<evidence type="ECO:0000256" key="4">
    <source>
        <dbReference type="ARBA" id="ARBA00022723"/>
    </source>
</evidence>
<keyword evidence="10" id="KW-0804">Transcription</keyword>
<evidence type="ECO:0000256" key="8">
    <source>
        <dbReference type="ARBA" id="ARBA00023125"/>
    </source>
</evidence>
<dbReference type="AlphaFoldDB" id="A0AAX6EH13"/>
<dbReference type="InterPro" id="IPR009057">
    <property type="entry name" value="Homeodomain-like_sf"/>
</dbReference>
<keyword evidence="9 14" id="KW-0371">Homeobox</keyword>
<evidence type="ECO:0000256" key="11">
    <source>
        <dbReference type="ARBA" id="ARBA00023242"/>
    </source>
</evidence>
<accession>A0AAX6EH13</accession>
<dbReference type="Proteomes" id="UP001140949">
    <property type="component" value="Unassembled WGS sequence"/>
</dbReference>
<dbReference type="Gene3D" id="1.10.10.60">
    <property type="entry name" value="Homeodomain-like"/>
    <property type="match status" value="1"/>
</dbReference>
<dbReference type="InterPro" id="IPR006455">
    <property type="entry name" value="Homeodomain_ZF_HD"/>
</dbReference>
<dbReference type="SUPFAM" id="SSF46689">
    <property type="entry name" value="Homeodomain-like"/>
    <property type="match status" value="1"/>
</dbReference>
<dbReference type="Pfam" id="PF04770">
    <property type="entry name" value="ZF-HD_dimer"/>
    <property type="match status" value="1"/>
</dbReference>
<protein>
    <submittedName>
        <fullName evidence="14">ZF-HD homeobox protein</fullName>
    </submittedName>
</protein>
<dbReference type="PANTHER" id="PTHR31948:SF140">
    <property type="entry name" value="ZINC-FINGER HOMEODOMAIN PROTEIN 2"/>
    <property type="match status" value="1"/>
</dbReference>
<comment type="subunit">
    <text evidence="3">Homo- and heterodimer with other ZFHD proteins.</text>
</comment>
<dbReference type="PROSITE" id="PS51523">
    <property type="entry name" value="ZF_HD_DIMER"/>
    <property type="match status" value="1"/>
</dbReference>
<dbReference type="GO" id="GO:0050793">
    <property type="term" value="P:regulation of developmental process"/>
    <property type="evidence" value="ECO:0007669"/>
    <property type="project" value="TreeGrafter"/>
</dbReference>
<evidence type="ECO:0000256" key="2">
    <source>
        <dbReference type="ARBA" id="ARBA00004123"/>
    </source>
</evidence>
<proteinExistence type="predicted"/>
<evidence type="ECO:0000259" key="13">
    <source>
        <dbReference type="PROSITE" id="PS51523"/>
    </source>
</evidence>
<evidence type="ECO:0000256" key="1">
    <source>
        <dbReference type="ARBA" id="ARBA00004049"/>
    </source>
</evidence>
<keyword evidence="11" id="KW-0539">Nucleus</keyword>
<feature type="region of interest" description="Disordered" evidence="12">
    <location>
        <begin position="210"/>
        <end position="280"/>
    </location>
</feature>
<evidence type="ECO:0000313" key="14">
    <source>
        <dbReference type="EMBL" id="KAJ6803261.1"/>
    </source>
</evidence>
<comment type="caution">
    <text evidence="14">The sequence shown here is derived from an EMBL/GenBank/DDBJ whole genome shotgun (WGS) entry which is preliminary data.</text>
</comment>
<sequence length="388" mass="41916">MEYRSRSHQQEEDGMGYNNPSLPPQPAAAAGAAAAPPMRGVSAFSKPSAPTPAAHSNILLSPPRSAFPLPLPLRNGMDSVVNATISAGSAAAEVVHRRGSPPDPLLIPTTTTATISPSSPAPAPPPPPPAAVKYKECLRNHAASVGGHVLDGCGEYMAADESDSAMKCAACGCHRSFHRRETEGDGGSATAAAMAGGSYYRRDRIVPVPLLLPPPHPSAAGPHNHHHHHGHHNVMSGHSSYKQLPPAFPPSPSGVAIGGNNNSGSGATTESSSEDRQDQLQHQQQVVDMVVPMMMQQQQQGVVVSKKRFRTKFTAEQKEKMLAFAERVGWRFQKQDEAVVEHFCREAGLRRQVLKVWMHNNKHSIKKQQQELLQQQQQQQQQQPLQEM</sequence>
<dbReference type="GO" id="GO:0008270">
    <property type="term" value="F:zinc ion binding"/>
    <property type="evidence" value="ECO:0007669"/>
    <property type="project" value="UniProtKB-KW"/>
</dbReference>
<evidence type="ECO:0000256" key="7">
    <source>
        <dbReference type="ARBA" id="ARBA00023015"/>
    </source>
</evidence>
<feature type="compositionally biased region" description="Low complexity" evidence="12">
    <location>
        <begin position="27"/>
        <end position="37"/>
    </location>
</feature>
<keyword evidence="4" id="KW-0479">Metal-binding</keyword>
<keyword evidence="5" id="KW-0863">Zinc-finger</keyword>
<dbReference type="PANTHER" id="PTHR31948">
    <property type="entry name" value="ZINC-FINGER HOMEODOMAIN PROTEIN 2"/>
    <property type="match status" value="1"/>
</dbReference>
<evidence type="ECO:0000313" key="15">
    <source>
        <dbReference type="Proteomes" id="UP001140949"/>
    </source>
</evidence>
<dbReference type="NCBIfam" id="TIGR01566">
    <property type="entry name" value="ZF_HD_prot_N"/>
    <property type="match status" value="1"/>
</dbReference>
<keyword evidence="8 14" id="KW-0238">DNA-binding</keyword>
<gene>
    <name evidence="14" type="ORF">M6B38_107605</name>
</gene>
<evidence type="ECO:0000256" key="6">
    <source>
        <dbReference type="ARBA" id="ARBA00022833"/>
    </source>
</evidence>
<comment type="function">
    <text evidence="1">Putative transcription factor.</text>
</comment>
<evidence type="ECO:0000256" key="9">
    <source>
        <dbReference type="ARBA" id="ARBA00023155"/>
    </source>
</evidence>
<feature type="domain" description="ZF-HD dimerization-type" evidence="13">
    <location>
        <begin position="134"/>
        <end position="181"/>
    </location>
</feature>
<dbReference type="NCBIfam" id="TIGR01565">
    <property type="entry name" value="homeo_ZF_HD"/>
    <property type="match status" value="1"/>
</dbReference>
<feature type="region of interest" description="Disordered" evidence="12">
    <location>
        <begin position="1"/>
        <end position="62"/>
    </location>
</feature>
<organism evidence="14 15">
    <name type="scientific">Iris pallida</name>
    <name type="common">Sweet iris</name>
    <dbReference type="NCBI Taxonomy" id="29817"/>
    <lineage>
        <taxon>Eukaryota</taxon>
        <taxon>Viridiplantae</taxon>
        <taxon>Streptophyta</taxon>
        <taxon>Embryophyta</taxon>
        <taxon>Tracheophyta</taxon>
        <taxon>Spermatophyta</taxon>
        <taxon>Magnoliopsida</taxon>
        <taxon>Liliopsida</taxon>
        <taxon>Asparagales</taxon>
        <taxon>Iridaceae</taxon>
        <taxon>Iridoideae</taxon>
        <taxon>Irideae</taxon>
        <taxon>Iris</taxon>
    </lineage>
</organism>
<evidence type="ECO:0000256" key="12">
    <source>
        <dbReference type="SAM" id="MobiDB-lite"/>
    </source>
</evidence>
<dbReference type="GO" id="GO:0003700">
    <property type="term" value="F:DNA-binding transcription factor activity"/>
    <property type="evidence" value="ECO:0007669"/>
    <property type="project" value="TreeGrafter"/>
</dbReference>
<evidence type="ECO:0000256" key="10">
    <source>
        <dbReference type="ARBA" id="ARBA00023163"/>
    </source>
</evidence>
<feature type="compositionally biased region" description="Basic and acidic residues" evidence="12">
    <location>
        <begin position="1"/>
        <end position="11"/>
    </location>
</feature>
<feature type="compositionally biased region" description="Low complexity" evidence="12">
    <location>
        <begin position="370"/>
        <end position="388"/>
    </location>
</feature>